<dbReference type="InterPro" id="IPR027417">
    <property type="entry name" value="P-loop_NTPase"/>
</dbReference>
<evidence type="ECO:0000259" key="8">
    <source>
        <dbReference type="Pfam" id="PF06414"/>
    </source>
</evidence>
<evidence type="ECO:0000256" key="3">
    <source>
        <dbReference type="ARBA" id="ARBA00022741"/>
    </source>
</evidence>
<keyword evidence="10" id="KW-1185">Reference proteome</keyword>
<sequence>MHKKILNMIEKTGSTPKQGEKPLAILIGGGTASGKTTIRKAIIEKELIERQIRAATVDPDNIKEYITCSVIASLVIRDHVPTSLKHVSTRRGWTV</sequence>
<dbReference type="EMBL" id="CP022437">
    <property type="protein sequence ID" value="ASN05415.1"/>
    <property type="molecule type" value="Genomic_DNA"/>
</dbReference>
<dbReference type="KEGG" id="vne:CFK40_10530"/>
<proteinExistence type="inferred from homology"/>
<evidence type="ECO:0000256" key="7">
    <source>
        <dbReference type="SAM" id="MobiDB-lite"/>
    </source>
</evidence>
<accession>A0A221MCN6</accession>
<reference evidence="9 10" key="1">
    <citation type="journal article" date="2003" name="Int. J. Syst. Evol. Microbiol.">
        <title>Virgibacillus carmonensis sp. nov., Virgibacillus necropolis sp. nov. and Virgibacillus picturae sp. nov., three novel species isolated from deteriorated mural paintings, transfer of the species of the genus salibacillus to Virgibacillus, as Virgibacillus marismortui comb. nov. and Virgibacillus salexigens comb. nov., and emended description of the genus Virgibacillus.</title>
        <authorList>
            <person name="Heyrman J."/>
            <person name="Logan N.A."/>
            <person name="Busse H.J."/>
            <person name="Balcaen A."/>
            <person name="Lebbe L."/>
            <person name="Rodriguez-Diaz M."/>
            <person name="Swings J."/>
            <person name="De Vos P."/>
        </authorList>
    </citation>
    <scope>NUCLEOTIDE SEQUENCE [LARGE SCALE GENOMIC DNA]</scope>
    <source>
        <strain evidence="9 10">LMG 19488</strain>
    </source>
</reference>
<feature type="domain" description="Zeta toxin" evidence="8">
    <location>
        <begin position="15"/>
        <end position="66"/>
    </location>
</feature>
<dbReference type="Pfam" id="PF06414">
    <property type="entry name" value="Zeta_toxin"/>
    <property type="match status" value="1"/>
</dbReference>
<dbReference type="GO" id="GO:0016301">
    <property type="term" value="F:kinase activity"/>
    <property type="evidence" value="ECO:0007669"/>
    <property type="project" value="InterPro"/>
</dbReference>
<evidence type="ECO:0000313" key="10">
    <source>
        <dbReference type="Proteomes" id="UP000204391"/>
    </source>
</evidence>
<protein>
    <recommendedName>
        <fullName evidence="5">UDP-N-acetylglucosamine kinase</fullName>
        <ecNumber evidence="2">2.7.1.176</ecNumber>
    </recommendedName>
    <alternativeName>
        <fullName evidence="5">UDP-N-acetylglucosamine kinase</fullName>
    </alternativeName>
</protein>
<evidence type="ECO:0000256" key="4">
    <source>
        <dbReference type="ARBA" id="ARBA00022840"/>
    </source>
</evidence>
<evidence type="ECO:0000256" key="1">
    <source>
        <dbReference type="ARBA" id="ARBA00009104"/>
    </source>
</evidence>
<organism evidence="9 10">
    <name type="scientific">Virgibacillus necropolis</name>
    <dbReference type="NCBI Taxonomy" id="163877"/>
    <lineage>
        <taxon>Bacteria</taxon>
        <taxon>Bacillati</taxon>
        <taxon>Bacillota</taxon>
        <taxon>Bacilli</taxon>
        <taxon>Bacillales</taxon>
        <taxon>Bacillaceae</taxon>
        <taxon>Virgibacillus</taxon>
    </lineage>
</organism>
<name>A0A221MCN6_9BACI</name>
<dbReference type="Gene3D" id="3.40.50.300">
    <property type="entry name" value="P-loop containing nucleotide triphosphate hydrolases"/>
    <property type="match status" value="1"/>
</dbReference>
<comment type="catalytic activity">
    <reaction evidence="6">
        <text>UDP-N-acetyl-alpha-D-glucosamine + ATP = UDP-N-acetyl-alpha-D-glucosamine 3'-phosphate + ADP + H(+)</text>
        <dbReference type="Rhea" id="RHEA:32671"/>
        <dbReference type="ChEBI" id="CHEBI:15378"/>
        <dbReference type="ChEBI" id="CHEBI:30616"/>
        <dbReference type="ChEBI" id="CHEBI:57705"/>
        <dbReference type="ChEBI" id="CHEBI:64353"/>
        <dbReference type="ChEBI" id="CHEBI:456216"/>
        <dbReference type="EC" id="2.7.1.176"/>
    </reaction>
</comment>
<dbReference type="AlphaFoldDB" id="A0A221MCN6"/>
<evidence type="ECO:0000313" key="9">
    <source>
        <dbReference type="EMBL" id="ASN05415.1"/>
    </source>
</evidence>
<dbReference type="GO" id="GO:0005524">
    <property type="term" value="F:ATP binding"/>
    <property type="evidence" value="ECO:0007669"/>
    <property type="project" value="UniProtKB-KW"/>
</dbReference>
<evidence type="ECO:0000256" key="5">
    <source>
        <dbReference type="ARBA" id="ARBA00032897"/>
    </source>
</evidence>
<evidence type="ECO:0000256" key="6">
    <source>
        <dbReference type="ARBA" id="ARBA00048178"/>
    </source>
</evidence>
<keyword evidence="4" id="KW-0067">ATP-binding</keyword>
<evidence type="ECO:0000256" key="2">
    <source>
        <dbReference type="ARBA" id="ARBA00011963"/>
    </source>
</evidence>
<keyword evidence="3" id="KW-0547">Nucleotide-binding</keyword>
<feature type="region of interest" description="Disordered" evidence="7">
    <location>
        <begin position="1"/>
        <end position="22"/>
    </location>
</feature>
<comment type="similarity">
    <text evidence="1">Belongs to the zeta toxin family.</text>
</comment>
<dbReference type="SUPFAM" id="SSF52540">
    <property type="entry name" value="P-loop containing nucleoside triphosphate hydrolases"/>
    <property type="match status" value="1"/>
</dbReference>
<dbReference type="EC" id="2.7.1.176" evidence="2"/>
<gene>
    <name evidence="9" type="ORF">CFK40_10530</name>
</gene>
<dbReference type="Proteomes" id="UP000204391">
    <property type="component" value="Chromosome"/>
</dbReference>
<dbReference type="InterPro" id="IPR010488">
    <property type="entry name" value="Zeta_toxin_domain"/>
</dbReference>